<keyword evidence="5" id="KW-0408">Iron</keyword>
<organism evidence="7">
    <name type="scientific">Medioppia subpectinata</name>
    <dbReference type="NCBI Taxonomy" id="1979941"/>
    <lineage>
        <taxon>Eukaryota</taxon>
        <taxon>Metazoa</taxon>
        <taxon>Ecdysozoa</taxon>
        <taxon>Arthropoda</taxon>
        <taxon>Chelicerata</taxon>
        <taxon>Arachnida</taxon>
        <taxon>Acari</taxon>
        <taxon>Acariformes</taxon>
        <taxon>Sarcoptiformes</taxon>
        <taxon>Oribatida</taxon>
        <taxon>Brachypylina</taxon>
        <taxon>Oppioidea</taxon>
        <taxon>Oppiidae</taxon>
        <taxon>Medioppia</taxon>
    </lineage>
</organism>
<dbReference type="Proteomes" id="UP000759131">
    <property type="component" value="Unassembled WGS sequence"/>
</dbReference>
<sequence length="72" mass="8450">MNTRPVHTYLPFATGPRNCIGFRFALLELKFTLVKLLYRYEFVACAEIKDMECFNQLIQLASLKCMMVKIKQ</sequence>
<dbReference type="GO" id="GO:0008395">
    <property type="term" value="F:steroid hydroxylase activity"/>
    <property type="evidence" value="ECO:0007669"/>
    <property type="project" value="TreeGrafter"/>
</dbReference>
<dbReference type="SUPFAM" id="SSF48264">
    <property type="entry name" value="Cytochrome P450"/>
    <property type="match status" value="1"/>
</dbReference>
<keyword evidence="3" id="KW-0479">Metal-binding</keyword>
<evidence type="ECO:0000256" key="4">
    <source>
        <dbReference type="ARBA" id="ARBA00023002"/>
    </source>
</evidence>
<feature type="non-terminal residue" evidence="7">
    <location>
        <position position="1"/>
    </location>
</feature>
<reference evidence="7" key="1">
    <citation type="submission" date="2020-11" db="EMBL/GenBank/DDBJ databases">
        <authorList>
            <person name="Tran Van P."/>
        </authorList>
    </citation>
    <scope>NUCLEOTIDE SEQUENCE</scope>
</reference>
<dbReference type="GO" id="GO:0005506">
    <property type="term" value="F:iron ion binding"/>
    <property type="evidence" value="ECO:0007669"/>
    <property type="project" value="InterPro"/>
</dbReference>
<evidence type="ECO:0000256" key="5">
    <source>
        <dbReference type="ARBA" id="ARBA00023004"/>
    </source>
</evidence>
<comment type="similarity">
    <text evidence="1">Belongs to the cytochrome P450 family.</text>
</comment>
<dbReference type="EMBL" id="CAJPIZ010002483">
    <property type="protein sequence ID" value="CAG2105096.1"/>
    <property type="molecule type" value="Genomic_DNA"/>
</dbReference>
<dbReference type="PANTHER" id="PTHR24302">
    <property type="entry name" value="CYTOCHROME P450 FAMILY 3"/>
    <property type="match status" value="1"/>
</dbReference>
<dbReference type="AlphaFoldDB" id="A0A7R9KK93"/>
<gene>
    <name evidence="7" type="ORF">OSB1V03_LOCUS5107</name>
</gene>
<dbReference type="Gene3D" id="1.10.630.10">
    <property type="entry name" value="Cytochrome P450"/>
    <property type="match status" value="1"/>
</dbReference>
<evidence type="ECO:0000256" key="2">
    <source>
        <dbReference type="ARBA" id="ARBA00022617"/>
    </source>
</evidence>
<dbReference type="GO" id="GO:0020037">
    <property type="term" value="F:heme binding"/>
    <property type="evidence" value="ECO:0007669"/>
    <property type="project" value="InterPro"/>
</dbReference>
<keyword evidence="4" id="KW-0560">Oxidoreductase</keyword>
<evidence type="ECO:0000256" key="3">
    <source>
        <dbReference type="ARBA" id="ARBA00022723"/>
    </source>
</evidence>
<keyword evidence="6" id="KW-0503">Monooxygenase</keyword>
<evidence type="ECO:0000256" key="6">
    <source>
        <dbReference type="ARBA" id="ARBA00023033"/>
    </source>
</evidence>
<evidence type="ECO:0000256" key="1">
    <source>
        <dbReference type="ARBA" id="ARBA00010617"/>
    </source>
</evidence>
<keyword evidence="8" id="KW-1185">Reference proteome</keyword>
<dbReference type="PANTHER" id="PTHR24302:SF15">
    <property type="entry name" value="FATTY-ACID PEROXYGENASE"/>
    <property type="match status" value="1"/>
</dbReference>
<protein>
    <recommendedName>
        <fullName evidence="9">Cytochrome P450</fullName>
    </recommendedName>
</protein>
<evidence type="ECO:0000313" key="8">
    <source>
        <dbReference type="Proteomes" id="UP000759131"/>
    </source>
</evidence>
<dbReference type="EMBL" id="OC857058">
    <property type="protein sequence ID" value="CAD7624666.1"/>
    <property type="molecule type" value="Genomic_DNA"/>
</dbReference>
<dbReference type="Pfam" id="PF00067">
    <property type="entry name" value="p450"/>
    <property type="match status" value="1"/>
</dbReference>
<evidence type="ECO:0000313" key="7">
    <source>
        <dbReference type="EMBL" id="CAD7624666.1"/>
    </source>
</evidence>
<keyword evidence="2" id="KW-0349">Heme</keyword>
<dbReference type="GO" id="GO:0016705">
    <property type="term" value="F:oxidoreductase activity, acting on paired donors, with incorporation or reduction of molecular oxygen"/>
    <property type="evidence" value="ECO:0007669"/>
    <property type="project" value="InterPro"/>
</dbReference>
<name>A0A7R9KK93_9ACAR</name>
<dbReference type="OrthoDB" id="6692864at2759"/>
<proteinExistence type="inferred from homology"/>
<dbReference type="InterPro" id="IPR050705">
    <property type="entry name" value="Cytochrome_P450_3A"/>
</dbReference>
<accession>A0A7R9KK93</accession>
<evidence type="ECO:0008006" key="9">
    <source>
        <dbReference type="Google" id="ProtNLM"/>
    </source>
</evidence>
<dbReference type="InterPro" id="IPR001128">
    <property type="entry name" value="Cyt_P450"/>
</dbReference>
<dbReference type="InterPro" id="IPR036396">
    <property type="entry name" value="Cyt_P450_sf"/>
</dbReference>